<dbReference type="STRING" id="28573.A0A0U1M0C0"/>
<dbReference type="Pfam" id="PF00326">
    <property type="entry name" value="Peptidase_S9"/>
    <property type="match status" value="1"/>
</dbReference>
<keyword evidence="2" id="KW-0378">Hydrolase</keyword>
<accession>A0A0U1M0C0</accession>
<protein>
    <recommendedName>
        <fullName evidence="4">Dipeptidyl-peptidase V</fullName>
    </recommendedName>
</protein>
<organism evidence="6 7">
    <name type="scientific">Talaromyces islandicus</name>
    <name type="common">Penicillium islandicum</name>
    <dbReference type="NCBI Taxonomy" id="28573"/>
    <lineage>
        <taxon>Eukaryota</taxon>
        <taxon>Fungi</taxon>
        <taxon>Dikarya</taxon>
        <taxon>Ascomycota</taxon>
        <taxon>Pezizomycotina</taxon>
        <taxon>Eurotiomycetes</taxon>
        <taxon>Eurotiomycetidae</taxon>
        <taxon>Eurotiales</taxon>
        <taxon>Trichocomaceae</taxon>
        <taxon>Talaromyces</taxon>
        <taxon>Talaromyces sect. Islandici</taxon>
    </lineage>
</organism>
<evidence type="ECO:0000256" key="2">
    <source>
        <dbReference type="ARBA" id="ARBA00022801"/>
    </source>
</evidence>
<dbReference type="Pfam" id="PF07676">
    <property type="entry name" value="PD40"/>
    <property type="match status" value="1"/>
</dbReference>
<dbReference type="AlphaFoldDB" id="A0A0U1M0C0"/>
<keyword evidence="3" id="KW-0720">Serine protease</keyword>
<dbReference type="GO" id="GO:0004252">
    <property type="term" value="F:serine-type endopeptidase activity"/>
    <property type="evidence" value="ECO:0007669"/>
    <property type="project" value="TreeGrafter"/>
</dbReference>
<dbReference type="OMA" id="AVMGWSN"/>
<dbReference type="Gene3D" id="3.40.50.1820">
    <property type="entry name" value="alpha/beta hydrolase"/>
    <property type="match status" value="1"/>
</dbReference>
<evidence type="ECO:0000313" key="6">
    <source>
        <dbReference type="EMBL" id="CRG89014.1"/>
    </source>
</evidence>
<proteinExistence type="inferred from homology"/>
<reference evidence="6 7" key="1">
    <citation type="submission" date="2015-04" db="EMBL/GenBank/DDBJ databases">
        <authorList>
            <person name="Syromyatnikov M.Y."/>
            <person name="Popov V.N."/>
        </authorList>
    </citation>
    <scope>NUCLEOTIDE SEQUENCE [LARGE SCALE GENOMIC DNA]</scope>
    <source>
        <strain evidence="6">WF-38-12</strain>
    </source>
</reference>
<sequence>MATSDEQLIQSLCNLEIPKTIRISGDRKRVLYSSELTWGHRKGKFAVSTLWLASTGIPDSSVQLTPGLFRDYSPAWSPDGNAVAFISDRAGAGTKWALYLLPLQQGGEAYPITPVENASPIKGFAFSPSGSHIAFLSADEEDSLSTELHAWGESWRYTRLRVVDVRTKHVRTLKLDRHVTGVCWSPDGTRIGFSSCLTPEIEEDYLTGTTISIVDTDLVSVEELCHFPRVIVDLTWVIDGHLYFCAGVPATKIFAGCGVYRTDSSSRDHLYEWAAFGIENDSTGLACDSKGTLLVQVQHRLESRVCLLDGTVLYSKKEELEAFAAEADTNGNFVLAVATSNVNQPAEVFTTYSSGEAPMTKLSNHGNIFAGHRFGTCSFLTQMSSDGEVELDALYLTPASYTSNDTPSQPLPTVVLIHGGPNTRVTNAFNTYYYMLAPYLLSLGFGILLPNYRGSSGRGERFGSYSIGGLGIYDYADLITLTQCAIDKGFADKERLMVGGWSQGGFLTNLCSVRNGSHNGGWRFRAAMPGASICDIDSMALTSDLGSTFEPELSRDGVAWNMDSNDTRNRSASALWGFKDASRRTAAEGESVVPPMLILHGEADLRCHVTQAWGLRRALRSYGIPFELVIYPKQGHFFEDQKYWVDMALRTGRWCEKYIGDRLRYDELSEDSEDEVCYKGIPTLPSS</sequence>
<dbReference type="OrthoDB" id="43744at2759"/>
<keyword evidence="7" id="KW-1185">Reference proteome</keyword>
<keyword evidence="3" id="KW-0645">Protease</keyword>
<dbReference type="SUPFAM" id="SSF82171">
    <property type="entry name" value="DPP6 N-terminal domain-like"/>
    <property type="match status" value="1"/>
</dbReference>
<dbReference type="InterPro" id="IPR011659">
    <property type="entry name" value="WD40"/>
</dbReference>
<evidence type="ECO:0000313" key="7">
    <source>
        <dbReference type="Proteomes" id="UP000054383"/>
    </source>
</evidence>
<gene>
    <name evidence="6" type="ORF">PISL3812_06049</name>
</gene>
<name>A0A0U1M0C0_TALIS</name>
<dbReference type="EMBL" id="CVMT01000005">
    <property type="protein sequence ID" value="CRG89014.1"/>
    <property type="molecule type" value="Genomic_DNA"/>
</dbReference>
<evidence type="ECO:0000256" key="1">
    <source>
        <dbReference type="ARBA" id="ARBA00010040"/>
    </source>
</evidence>
<dbReference type="SUPFAM" id="SSF53474">
    <property type="entry name" value="alpha/beta-Hydrolases"/>
    <property type="match status" value="1"/>
</dbReference>
<dbReference type="Proteomes" id="UP000054383">
    <property type="component" value="Unassembled WGS sequence"/>
</dbReference>
<dbReference type="PANTHER" id="PTHR42776">
    <property type="entry name" value="SERINE PEPTIDASE S9 FAMILY MEMBER"/>
    <property type="match status" value="1"/>
</dbReference>
<evidence type="ECO:0000256" key="4">
    <source>
        <dbReference type="ARBA" id="ARBA00032829"/>
    </source>
</evidence>
<dbReference type="PANTHER" id="PTHR42776:SF27">
    <property type="entry name" value="DIPEPTIDYL PEPTIDASE FAMILY MEMBER 6"/>
    <property type="match status" value="1"/>
</dbReference>
<comment type="similarity">
    <text evidence="1">Belongs to the peptidase S9C family.</text>
</comment>
<dbReference type="InterPro" id="IPR001375">
    <property type="entry name" value="Peptidase_S9_cat"/>
</dbReference>
<dbReference type="InterPro" id="IPR029058">
    <property type="entry name" value="AB_hydrolase_fold"/>
</dbReference>
<dbReference type="InterPro" id="IPR011042">
    <property type="entry name" value="6-blade_b-propeller_TolB-like"/>
</dbReference>
<dbReference type="Gene3D" id="2.120.10.30">
    <property type="entry name" value="TolB, C-terminal domain"/>
    <property type="match status" value="1"/>
</dbReference>
<evidence type="ECO:0000259" key="5">
    <source>
        <dbReference type="Pfam" id="PF00326"/>
    </source>
</evidence>
<evidence type="ECO:0000256" key="3">
    <source>
        <dbReference type="ARBA" id="ARBA00022825"/>
    </source>
</evidence>
<dbReference type="GO" id="GO:0006508">
    <property type="term" value="P:proteolysis"/>
    <property type="evidence" value="ECO:0007669"/>
    <property type="project" value="InterPro"/>
</dbReference>
<feature type="domain" description="Peptidase S9 prolyl oligopeptidase catalytic" evidence="5">
    <location>
        <begin position="437"/>
        <end position="661"/>
    </location>
</feature>